<keyword evidence="1" id="KW-0812">Transmembrane</keyword>
<protein>
    <submittedName>
        <fullName evidence="2">Uncharacterized protein</fullName>
    </submittedName>
</protein>
<feature type="transmembrane region" description="Helical" evidence="1">
    <location>
        <begin position="145"/>
        <end position="163"/>
    </location>
</feature>
<dbReference type="AlphaFoldDB" id="A0AAD8NS80"/>
<keyword evidence="1" id="KW-1133">Transmembrane helix</keyword>
<evidence type="ECO:0000313" key="2">
    <source>
        <dbReference type="EMBL" id="KAK1418998.1"/>
    </source>
</evidence>
<feature type="transmembrane region" description="Helical" evidence="1">
    <location>
        <begin position="29"/>
        <end position="51"/>
    </location>
</feature>
<accession>A0AAD8NS80</accession>
<name>A0AAD8NS80_TARER</name>
<feature type="transmembrane region" description="Helical" evidence="1">
    <location>
        <begin position="110"/>
        <end position="133"/>
    </location>
</feature>
<gene>
    <name evidence="2" type="ORF">QVD17_28152</name>
</gene>
<organism evidence="2 3">
    <name type="scientific">Tagetes erecta</name>
    <name type="common">African marigold</name>
    <dbReference type="NCBI Taxonomy" id="13708"/>
    <lineage>
        <taxon>Eukaryota</taxon>
        <taxon>Viridiplantae</taxon>
        <taxon>Streptophyta</taxon>
        <taxon>Embryophyta</taxon>
        <taxon>Tracheophyta</taxon>
        <taxon>Spermatophyta</taxon>
        <taxon>Magnoliopsida</taxon>
        <taxon>eudicotyledons</taxon>
        <taxon>Gunneridae</taxon>
        <taxon>Pentapetalae</taxon>
        <taxon>asterids</taxon>
        <taxon>campanulids</taxon>
        <taxon>Asterales</taxon>
        <taxon>Asteraceae</taxon>
        <taxon>Asteroideae</taxon>
        <taxon>Heliantheae alliance</taxon>
        <taxon>Tageteae</taxon>
        <taxon>Tagetes</taxon>
    </lineage>
</organism>
<dbReference type="Proteomes" id="UP001229421">
    <property type="component" value="Unassembled WGS sequence"/>
</dbReference>
<reference evidence="2" key="1">
    <citation type="journal article" date="2023" name="bioRxiv">
        <title>Improved chromosome-level genome assembly for marigold (Tagetes erecta).</title>
        <authorList>
            <person name="Jiang F."/>
            <person name="Yuan L."/>
            <person name="Wang S."/>
            <person name="Wang H."/>
            <person name="Xu D."/>
            <person name="Wang A."/>
            <person name="Fan W."/>
        </authorList>
    </citation>
    <scope>NUCLEOTIDE SEQUENCE</scope>
    <source>
        <strain evidence="2">WSJ</strain>
        <tissue evidence="2">Leaf</tissue>
    </source>
</reference>
<sequence>MIPSTVTIDIPMEEQHPAAENQLPTFFRVAYLVSNYIFTLAAGTFHGGLVAPSRHVLVRCYPIVAFVEAHVAMPPSALGFIINVLIAFAEIKAQGQPEFPFKTHPRHIRLSVASVIMYGLACAIQLFVSAFGLHGTSVFAFTARLGKIGSLCLLAASLACLFLF</sequence>
<keyword evidence="1" id="KW-0472">Membrane</keyword>
<keyword evidence="3" id="KW-1185">Reference proteome</keyword>
<dbReference type="EMBL" id="JAUHHV010000007">
    <property type="protein sequence ID" value="KAK1418998.1"/>
    <property type="molecule type" value="Genomic_DNA"/>
</dbReference>
<proteinExistence type="predicted"/>
<evidence type="ECO:0000313" key="3">
    <source>
        <dbReference type="Proteomes" id="UP001229421"/>
    </source>
</evidence>
<feature type="transmembrane region" description="Helical" evidence="1">
    <location>
        <begin position="71"/>
        <end position="89"/>
    </location>
</feature>
<evidence type="ECO:0000256" key="1">
    <source>
        <dbReference type="SAM" id="Phobius"/>
    </source>
</evidence>
<comment type="caution">
    <text evidence="2">The sequence shown here is derived from an EMBL/GenBank/DDBJ whole genome shotgun (WGS) entry which is preliminary data.</text>
</comment>